<dbReference type="SUPFAM" id="SSF48576">
    <property type="entry name" value="Terpenoid synthases"/>
    <property type="match status" value="1"/>
</dbReference>
<evidence type="ECO:0000313" key="7">
    <source>
        <dbReference type="EMBL" id="NEN80632.1"/>
    </source>
</evidence>
<dbReference type="InterPro" id="IPR033749">
    <property type="entry name" value="Polyprenyl_synt_CS"/>
</dbReference>
<name>A0A6P0HPK5_9ACTN</name>
<organism evidence="7 8">
    <name type="scientific">Nocardioides zeae</name>
    <dbReference type="NCBI Taxonomy" id="1457234"/>
    <lineage>
        <taxon>Bacteria</taxon>
        <taxon>Bacillati</taxon>
        <taxon>Actinomycetota</taxon>
        <taxon>Actinomycetes</taxon>
        <taxon>Propionibacteriales</taxon>
        <taxon>Nocardioidaceae</taxon>
        <taxon>Nocardioides</taxon>
    </lineage>
</organism>
<dbReference type="SFLD" id="SFLDS00005">
    <property type="entry name" value="Isoprenoid_Synthase_Type_I"/>
    <property type="match status" value="1"/>
</dbReference>
<dbReference type="CDD" id="cd00685">
    <property type="entry name" value="Trans_IPPS_HT"/>
    <property type="match status" value="1"/>
</dbReference>
<gene>
    <name evidence="7" type="ORF">G3T38_20475</name>
</gene>
<dbReference type="GO" id="GO:0046872">
    <property type="term" value="F:metal ion binding"/>
    <property type="evidence" value="ECO:0007669"/>
    <property type="project" value="UniProtKB-KW"/>
</dbReference>
<evidence type="ECO:0000256" key="4">
    <source>
        <dbReference type="ARBA" id="ARBA00022723"/>
    </source>
</evidence>
<dbReference type="Gene3D" id="1.10.600.10">
    <property type="entry name" value="Farnesyl Diphosphate Synthase"/>
    <property type="match status" value="1"/>
</dbReference>
<dbReference type="PROSITE" id="PS00723">
    <property type="entry name" value="POLYPRENYL_SYNTHASE_1"/>
    <property type="match status" value="1"/>
</dbReference>
<dbReference type="PANTHER" id="PTHR12001:SF85">
    <property type="entry name" value="SHORT CHAIN ISOPRENYL DIPHOSPHATE SYNTHASE"/>
    <property type="match status" value="1"/>
</dbReference>
<evidence type="ECO:0000256" key="2">
    <source>
        <dbReference type="ARBA" id="ARBA00006706"/>
    </source>
</evidence>
<dbReference type="PANTHER" id="PTHR12001">
    <property type="entry name" value="GERANYLGERANYL PYROPHOSPHATE SYNTHASE"/>
    <property type="match status" value="1"/>
</dbReference>
<dbReference type="AlphaFoldDB" id="A0A6P0HPK5"/>
<dbReference type="GO" id="GO:0004659">
    <property type="term" value="F:prenyltransferase activity"/>
    <property type="evidence" value="ECO:0007669"/>
    <property type="project" value="InterPro"/>
</dbReference>
<dbReference type="InterPro" id="IPR000092">
    <property type="entry name" value="Polyprenyl_synt"/>
</dbReference>
<dbReference type="GO" id="GO:0008299">
    <property type="term" value="P:isoprenoid biosynthetic process"/>
    <property type="evidence" value="ECO:0007669"/>
    <property type="project" value="InterPro"/>
</dbReference>
<dbReference type="EMBL" id="JAAGXA010000025">
    <property type="protein sequence ID" value="NEN80632.1"/>
    <property type="molecule type" value="Genomic_DNA"/>
</dbReference>
<proteinExistence type="inferred from homology"/>
<sequence>MSAVRSEDACWGEVVRLPGADAVRPLPTAALLDPVAVGACLDEEIARRRVVLEDVDPGLGAVVDAVERLAARGKRLRAGFVLLGAAGAAGGEAVPGALGIATAVELFHLAALVHDDVMDHADERRGVPTVHRVFGARSAEHGTAVGVLAGDLLLTWADDVLARSTLGLPTAAAVRTVWEQMRDQVLAGQYLDLRLQAEGGAGSVADPADVDAVVRMLQFKSAKYTVEHPLRLGGTLAGAGPDLLEGYATFGLAIGEAFQLRDDVLDVFGDPRATGKAEAGDLREGKRTLLVALALERASAAQRTVLARRLGDPGLDAAGVAEVRDVLVATGARTRVEERITALVDDARRALADLRLDGRTRAALEALADGAAWRSR</sequence>
<evidence type="ECO:0000256" key="3">
    <source>
        <dbReference type="ARBA" id="ARBA00022679"/>
    </source>
</evidence>
<keyword evidence="4" id="KW-0479">Metal-binding</keyword>
<dbReference type="InterPro" id="IPR008949">
    <property type="entry name" value="Isoprenoid_synthase_dom_sf"/>
</dbReference>
<keyword evidence="8" id="KW-1185">Reference proteome</keyword>
<keyword evidence="3 6" id="KW-0808">Transferase</keyword>
<dbReference type="PROSITE" id="PS00444">
    <property type="entry name" value="POLYPRENYL_SYNTHASE_2"/>
    <property type="match status" value="1"/>
</dbReference>
<keyword evidence="5" id="KW-0460">Magnesium</keyword>
<reference evidence="7 8" key="1">
    <citation type="journal article" date="2014" name="Int. J. Syst. Evol. Microbiol.">
        <title>Nocardioides zeae sp. nov., isolated from the stem of Zea mays.</title>
        <authorList>
            <person name="Glaeser S.P."/>
            <person name="McInroy J.A."/>
            <person name="Busse H.J."/>
            <person name="Kampfer P."/>
        </authorList>
    </citation>
    <scope>NUCLEOTIDE SEQUENCE [LARGE SCALE GENOMIC DNA]</scope>
    <source>
        <strain evidence="7 8">JCM 30728</strain>
    </source>
</reference>
<comment type="similarity">
    <text evidence="2 6">Belongs to the FPP/GGPP synthase family.</text>
</comment>
<evidence type="ECO:0000313" key="8">
    <source>
        <dbReference type="Proteomes" id="UP000468687"/>
    </source>
</evidence>
<comment type="caution">
    <text evidence="7">The sequence shown here is derived from an EMBL/GenBank/DDBJ whole genome shotgun (WGS) entry which is preliminary data.</text>
</comment>
<dbReference type="Pfam" id="PF00348">
    <property type="entry name" value="polyprenyl_synt"/>
    <property type="match status" value="1"/>
</dbReference>
<dbReference type="SFLD" id="SFLDG01017">
    <property type="entry name" value="Polyprenyl_Transferase_Like"/>
    <property type="match status" value="1"/>
</dbReference>
<evidence type="ECO:0000256" key="5">
    <source>
        <dbReference type="ARBA" id="ARBA00022842"/>
    </source>
</evidence>
<dbReference type="RefSeq" id="WP_163774708.1">
    <property type="nucleotide sequence ID" value="NZ_JAAGXA010000025.1"/>
</dbReference>
<evidence type="ECO:0000256" key="1">
    <source>
        <dbReference type="ARBA" id="ARBA00001946"/>
    </source>
</evidence>
<accession>A0A6P0HPK5</accession>
<evidence type="ECO:0000256" key="6">
    <source>
        <dbReference type="RuleBase" id="RU004466"/>
    </source>
</evidence>
<protein>
    <submittedName>
        <fullName evidence="7">Polyprenyl synthetase family protein</fullName>
    </submittedName>
</protein>
<dbReference type="Proteomes" id="UP000468687">
    <property type="component" value="Unassembled WGS sequence"/>
</dbReference>
<comment type="cofactor">
    <cofactor evidence="1">
        <name>Mg(2+)</name>
        <dbReference type="ChEBI" id="CHEBI:18420"/>
    </cofactor>
</comment>